<dbReference type="AlphaFoldDB" id="A0A8I3A7B4"/>
<evidence type="ECO:0000313" key="1">
    <source>
        <dbReference type="EMBL" id="KAG6372843.1"/>
    </source>
</evidence>
<gene>
    <name evidence="1" type="ORF">JVT61DRAFT_7270</name>
</gene>
<dbReference type="OrthoDB" id="3269403at2759"/>
<reference evidence="1" key="1">
    <citation type="submission" date="2021-03" db="EMBL/GenBank/DDBJ databases">
        <title>Evolutionary innovations through gain and loss of genes in the ectomycorrhizal Boletales.</title>
        <authorList>
            <person name="Wu G."/>
            <person name="Miyauchi S."/>
            <person name="Morin E."/>
            <person name="Yang Z.-L."/>
            <person name="Xu J."/>
            <person name="Martin F.M."/>
        </authorList>
    </citation>
    <scope>NUCLEOTIDE SEQUENCE</scope>
    <source>
        <strain evidence="1">BR01</strain>
    </source>
</reference>
<protein>
    <submittedName>
        <fullName evidence="1">Uncharacterized protein</fullName>
    </submittedName>
</protein>
<proteinExistence type="predicted"/>
<dbReference type="Proteomes" id="UP000683000">
    <property type="component" value="Unassembled WGS sequence"/>
</dbReference>
<keyword evidence="2" id="KW-1185">Reference proteome</keyword>
<accession>A0A8I3A7B4</accession>
<dbReference type="EMBL" id="JAGFBS010000025">
    <property type="protein sequence ID" value="KAG6372843.1"/>
    <property type="molecule type" value="Genomic_DNA"/>
</dbReference>
<sequence>MPVQQETPMPYPFNQAMFDAMMKGFEAAFRNVLTSGQAFPHRTHTPPRKRCQEEQDVREQRLQETNTECNFFLNKVRKLFKAKFDISQDNDFIAYDPADPRDVYAYEFEDGLGPDVDRPSFDLLHGPTSTWNKAVIEILLHEFQAVCQSQGWPFCRSNNYIRVLIIEHYKRLRTVWRKAQPKLTEKGVLETPSEMEDRLIAERNAVLKASRQTTRRRNTCIRRVVVLEHLVELKTEELEDDLDAWVWLKDLVTGLGEHGISSEESGDENDLETVLRVKNLEWRRPMERELSLIDLQRLLDSNVFAPQGSQPLHRIHASGNPVSSRAAVTGLPMAMYNRAWIAGLTQ</sequence>
<comment type="caution">
    <text evidence="1">The sequence shown here is derived from an EMBL/GenBank/DDBJ whole genome shotgun (WGS) entry which is preliminary data.</text>
</comment>
<evidence type="ECO:0000313" key="2">
    <source>
        <dbReference type="Proteomes" id="UP000683000"/>
    </source>
</evidence>
<name>A0A8I3A7B4_9AGAM</name>
<organism evidence="1 2">
    <name type="scientific">Boletus reticuloceps</name>
    <dbReference type="NCBI Taxonomy" id="495285"/>
    <lineage>
        <taxon>Eukaryota</taxon>
        <taxon>Fungi</taxon>
        <taxon>Dikarya</taxon>
        <taxon>Basidiomycota</taxon>
        <taxon>Agaricomycotina</taxon>
        <taxon>Agaricomycetes</taxon>
        <taxon>Agaricomycetidae</taxon>
        <taxon>Boletales</taxon>
        <taxon>Boletineae</taxon>
        <taxon>Boletaceae</taxon>
        <taxon>Boletoideae</taxon>
        <taxon>Boletus</taxon>
    </lineage>
</organism>